<dbReference type="AlphaFoldDB" id="A0A1G5KRD3"/>
<feature type="signal peptide" evidence="1">
    <location>
        <begin position="1"/>
        <end position="25"/>
    </location>
</feature>
<evidence type="ECO:0000256" key="1">
    <source>
        <dbReference type="SAM" id="SignalP"/>
    </source>
</evidence>
<organism evidence="2 3">
    <name type="scientific">Microvirga guangxiensis</name>
    <dbReference type="NCBI Taxonomy" id="549386"/>
    <lineage>
        <taxon>Bacteria</taxon>
        <taxon>Pseudomonadati</taxon>
        <taxon>Pseudomonadota</taxon>
        <taxon>Alphaproteobacteria</taxon>
        <taxon>Hyphomicrobiales</taxon>
        <taxon>Methylobacteriaceae</taxon>
        <taxon>Microvirga</taxon>
    </lineage>
</organism>
<reference evidence="3" key="1">
    <citation type="submission" date="2016-10" db="EMBL/GenBank/DDBJ databases">
        <authorList>
            <person name="Varghese N."/>
            <person name="Submissions S."/>
        </authorList>
    </citation>
    <scope>NUCLEOTIDE SEQUENCE [LARGE SCALE GENOMIC DNA]</scope>
    <source>
        <strain evidence="3">CGMCC 1.7666</strain>
    </source>
</reference>
<accession>A0A1G5KRD3</accession>
<protein>
    <submittedName>
        <fullName evidence="2">Uncharacterized protein</fullName>
    </submittedName>
</protein>
<evidence type="ECO:0000313" key="2">
    <source>
        <dbReference type="EMBL" id="SCZ03152.1"/>
    </source>
</evidence>
<name>A0A1G5KRD3_9HYPH</name>
<proteinExistence type="predicted"/>
<dbReference type="Proteomes" id="UP000199569">
    <property type="component" value="Unassembled WGS sequence"/>
</dbReference>
<dbReference type="EMBL" id="FMVJ01000011">
    <property type="protein sequence ID" value="SCZ03152.1"/>
    <property type="molecule type" value="Genomic_DNA"/>
</dbReference>
<keyword evidence="3" id="KW-1185">Reference proteome</keyword>
<sequence length="148" mass="16909">MFPLSPRFLLVCLLATYALPGQAVAEPNSYEPRRYITEKRIKEVHDAFAILLRPEPSPISLQDARHIVTFGTLSGLAARCGLPWQDQIFLPMMSYYRHTRKFSESQMKFVGLMHGFQQGTVQKEVPENSCSAHVRDSIARSMKVQKRL</sequence>
<evidence type="ECO:0000313" key="3">
    <source>
        <dbReference type="Proteomes" id="UP000199569"/>
    </source>
</evidence>
<gene>
    <name evidence="2" type="ORF">SAMN02927923_03550</name>
</gene>
<keyword evidence="1" id="KW-0732">Signal</keyword>
<feature type="chain" id="PRO_5011677616" evidence="1">
    <location>
        <begin position="26"/>
        <end position="148"/>
    </location>
</feature>
<dbReference type="STRING" id="549386.SAMN02927923_03550"/>